<feature type="transmembrane region" description="Helical" evidence="6">
    <location>
        <begin position="41"/>
        <end position="64"/>
    </location>
</feature>
<dbReference type="PANTHER" id="PTHR30086">
    <property type="entry name" value="ARGININE EXPORTER PROTEIN ARGO"/>
    <property type="match status" value="1"/>
</dbReference>
<organism evidence="7">
    <name type="scientific">Thiolapillus brandeum</name>
    <dbReference type="NCBI Taxonomy" id="1076588"/>
    <lineage>
        <taxon>Bacteria</taxon>
        <taxon>Pseudomonadati</taxon>
        <taxon>Pseudomonadota</taxon>
        <taxon>Gammaproteobacteria</taxon>
        <taxon>Chromatiales</taxon>
        <taxon>Sedimenticolaceae</taxon>
        <taxon>Thiolapillus</taxon>
    </lineage>
</organism>
<evidence type="ECO:0000256" key="2">
    <source>
        <dbReference type="ARBA" id="ARBA00022475"/>
    </source>
</evidence>
<evidence type="ECO:0000256" key="5">
    <source>
        <dbReference type="ARBA" id="ARBA00023136"/>
    </source>
</evidence>
<sequence length="132" mass="14029">MNIYESIMLFFILATLAALPSTSVALVVTRSATLGVADGIAVTSGIVVGDLVFVLLALLGLSVIAKTLGNLFLTIKYLGGAYLIWIGITLWLSPNKTSMAVKQRPLRSLMGSFLAGLFLTMGDVKAIIFYIS</sequence>
<evidence type="ECO:0000256" key="1">
    <source>
        <dbReference type="ARBA" id="ARBA00004651"/>
    </source>
</evidence>
<dbReference type="Proteomes" id="UP000886339">
    <property type="component" value="Unassembled WGS sequence"/>
</dbReference>
<accession>A0A831RW86</accession>
<keyword evidence="4 6" id="KW-1133">Transmembrane helix</keyword>
<dbReference type="GO" id="GO:0015171">
    <property type="term" value="F:amino acid transmembrane transporter activity"/>
    <property type="evidence" value="ECO:0007669"/>
    <property type="project" value="TreeGrafter"/>
</dbReference>
<reference evidence="7" key="1">
    <citation type="journal article" date="2020" name="mSystems">
        <title>Genome- and Community-Level Interaction Insights into Carbon Utilization and Element Cycling Functions of Hydrothermarchaeota in Hydrothermal Sediment.</title>
        <authorList>
            <person name="Zhou Z."/>
            <person name="Liu Y."/>
            <person name="Xu W."/>
            <person name="Pan J."/>
            <person name="Luo Z.H."/>
            <person name="Li M."/>
        </authorList>
    </citation>
    <scope>NUCLEOTIDE SEQUENCE [LARGE SCALE GENOMIC DNA]</scope>
    <source>
        <strain evidence="7">HyVt-458</strain>
    </source>
</reference>
<evidence type="ECO:0000313" key="7">
    <source>
        <dbReference type="EMBL" id="HEC05518.1"/>
    </source>
</evidence>
<feature type="transmembrane region" description="Helical" evidence="6">
    <location>
        <begin position="112"/>
        <end position="131"/>
    </location>
</feature>
<name>A0A831RW86_9GAMM</name>
<keyword evidence="5 6" id="KW-0472">Membrane</keyword>
<dbReference type="AlphaFoldDB" id="A0A831RW86"/>
<protein>
    <submittedName>
        <fullName evidence="7">LysE family translocator</fullName>
    </submittedName>
</protein>
<gene>
    <name evidence="7" type="ORF">ENJ12_01580</name>
</gene>
<evidence type="ECO:0000256" key="6">
    <source>
        <dbReference type="SAM" id="Phobius"/>
    </source>
</evidence>
<proteinExistence type="predicted"/>
<evidence type="ECO:0000256" key="4">
    <source>
        <dbReference type="ARBA" id="ARBA00022989"/>
    </source>
</evidence>
<comment type="subcellular location">
    <subcellularLocation>
        <location evidence="1">Cell membrane</location>
        <topology evidence="1">Multi-pass membrane protein</topology>
    </subcellularLocation>
</comment>
<feature type="non-terminal residue" evidence="7">
    <location>
        <position position="132"/>
    </location>
</feature>
<comment type="caution">
    <text evidence="7">The sequence shown here is derived from an EMBL/GenBank/DDBJ whole genome shotgun (WGS) entry which is preliminary data.</text>
</comment>
<dbReference type="GO" id="GO:0005886">
    <property type="term" value="C:plasma membrane"/>
    <property type="evidence" value="ECO:0007669"/>
    <property type="project" value="UniProtKB-SubCell"/>
</dbReference>
<dbReference type="EMBL" id="DRLF01000061">
    <property type="protein sequence ID" value="HEC05518.1"/>
    <property type="molecule type" value="Genomic_DNA"/>
</dbReference>
<keyword evidence="3 6" id="KW-0812">Transmembrane</keyword>
<keyword evidence="2" id="KW-1003">Cell membrane</keyword>
<evidence type="ECO:0000256" key="3">
    <source>
        <dbReference type="ARBA" id="ARBA00022692"/>
    </source>
</evidence>
<feature type="transmembrane region" description="Helical" evidence="6">
    <location>
        <begin position="71"/>
        <end position="92"/>
    </location>
</feature>
<dbReference type="PANTHER" id="PTHR30086:SF20">
    <property type="entry name" value="ARGININE EXPORTER PROTEIN ARGO-RELATED"/>
    <property type="match status" value="1"/>
</dbReference>
<dbReference type="InterPro" id="IPR001123">
    <property type="entry name" value="LeuE-type"/>
</dbReference>
<dbReference type="Pfam" id="PF01810">
    <property type="entry name" value="LysE"/>
    <property type="match status" value="1"/>
</dbReference>